<feature type="compositionally biased region" description="Acidic residues" evidence="1">
    <location>
        <begin position="40"/>
        <end position="51"/>
    </location>
</feature>
<sequence>MTENPDGPADAADFPEEGGPGQTLNPSEGTDSDELHNDDGDIVVDPPDDWSEANRFGMTAREQREGESLDQRLAEEEPDVTPDSIDVADSLPDRPPGRAHRGQIDGAPEDGDSLYQAVDENGASDFTRTIE</sequence>
<evidence type="ECO:0000313" key="2">
    <source>
        <dbReference type="EMBL" id="CPR12969.1"/>
    </source>
</evidence>
<evidence type="ECO:0000313" key="3">
    <source>
        <dbReference type="Proteomes" id="UP000198875"/>
    </source>
</evidence>
<evidence type="ECO:0000256" key="1">
    <source>
        <dbReference type="SAM" id="MobiDB-lite"/>
    </source>
</evidence>
<dbReference type="AlphaFoldDB" id="A0A0U0WFJ2"/>
<name>A0A0U0WFJ2_MYCBE</name>
<reference evidence="2 3" key="1">
    <citation type="submission" date="2015-03" db="EMBL/GenBank/DDBJ databases">
        <authorList>
            <person name="Murphy D."/>
        </authorList>
    </citation>
    <scope>NUCLEOTIDE SEQUENCE [LARGE SCALE GENOMIC DNA]</scope>
    <source>
        <strain evidence="2 3">DSM 44277</strain>
    </source>
</reference>
<feature type="region of interest" description="Disordered" evidence="1">
    <location>
        <begin position="1"/>
        <end position="131"/>
    </location>
</feature>
<proteinExistence type="predicted"/>
<protein>
    <recommendedName>
        <fullName evidence="4">PAS domain S-box/diguanylate cyclase (GGDEF) domain-containing protein</fullName>
    </recommendedName>
</protein>
<dbReference type="EMBL" id="CSTD01000005">
    <property type="protein sequence ID" value="CPR12969.1"/>
    <property type="molecule type" value="Genomic_DNA"/>
</dbReference>
<evidence type="ECO:0008006" key="4">
    <source>
        <dbReference type="Google" id="ProtNLM"/>
    </source>
</evidence>
<organism evidence="2 3">
    <name type="scientific">Mycobacterium bohemicum DSM 44277</name>
    <dbReference type="NCBI Taxonomy" id="1236609"/>
    <lineage>
        <taxon>Bacteria</taxon>
        <taxon>Bacillati</taxon>
        <taxon>Actinomycetota</taxon>
        <taxon>Actinomycetes</taxon>
        <taxon>Mycobacteriales</taxon>
        <taxon>Mycobacteriaceae</taxon>
        <taxon>Mycobacterium</taxon>
    </lineage>
</organism>
<dbReference type="OrthoDB" id="4565554at2"/>
<accession>A0A0U0WFJ2</accession>
<dbReference type="RefSeq" id="WP_085179603.1">
    <property type="nucleotide sequence ID" value="NZ_CSTD01000005.1"/>
</dbReference>
<feature type="compositionally biased region" description="Basic and acidic residues" evidence="1">
    <location>
        <begin position="61"/>
        <end position="75"/>
    </location>
</feature>
<dbReference type="Proteomes" id="UP000198875">
    <property type="component" value="Unassembled WGS sequence"/>
</dbReference>
<gene>
    <name evidence="2" type="ORF">BN971_04276</name>
</gene>